<dbReference type="InterPro" id="IPR003593">
    <property type="entry name" value="AAA+_ATPase"/>
</dbReference>
<dbReference type="SMART" id="SM00382">
    <property type="entry name" value="AAA"/>
    <property type="match status" value="1"/>
</dbReference>
<keyword evidence="4 6" id="KW-0067">ATP-binding</keyword>
<dbReference type="Pfam" id="PF00005">
    <property type="entry name" value="ABC_tran"/>
    <property type="match status" value="1"/>
</dbReference>
<dbReference type="InterPro" id="IPR017871">
    <property type="entry name" value="ABC_transporter-like_CS"/>
</dbReference>
<name>A0ABY7Z2S3_9HYPH</name>
<dbReference type="SUPFAM" id="SSF52540">
    <property type="entry name" value="P-loop containing nucleoside triphosphate hydrolases"/>
    <property type="match status" value="1"/>
</dbReference>
<evidence type="ECO:0000313" key="6">
    <source>
        <dbReference type="EMBL" id="WDR07290.1"/>
    </source>
</evidence>
<evidence type="ECO:0000313" key="7">
    <source>
        <dbReference type="Proteomes" id="UP001222118"/>
    </source>
</evidence>
<dbReference type="RefSeq" id="WP_282212803.1">
    <property type="nucleotide sequence ID" value="NZ_CP118247.1"/>
</dbReference>
<dbReference type="GO" id="GO:0005524">
    <property type="term" value="F:ATP binding"/>
    <property type="evidence" value="ECO:0007669"/>
    <property type="project" value="UniProtKB-KW"/>
</dbReference>
<dbReference type="InterPro" id="IPR003439">
    <property type="entry name" value="ABC_transporter-like_ATP-bd"/>
</dbReference>
<evidence type="ECO:0000256" key="3">
    <source>
        <dbReference type="ARBA" id="ARBA00022741"/>
    </source>
</evidence>
<evidence type="ECO:0000259" key="5">
    <source>
        <dbReference type="PROSITE" id="PS50893"/>
    </source>
</evidence>
<dbReference type="Proteomes" id="UP001222118">
    <property type="component" value="Chromosome"/>
</dbReference>
<evidence type="ECO:0000256" key="4">
    <source>
        <dbReference type="ARBA" id="ARBA00022840"/>
    </source>
</evidence>
<feature type="domain" description="ABC transporter" evidence="5">
    <location>
        <begin position="10"/>
        <end position="244"/>
    </location>
</feature>
<reference evidence="6 7" key="1">
    <citation type="submission" date="2023-02" db="EMBL/GenBank/DDBJ databases">
        <title>Devosia chondri sp. nov., isolated from the phycosphere of marine algae.</title>
        <authorList>
            <person name="Kim J.M."/>
            <person name="Lee J.K."/>
            <person name="Choi B.J."/>
            <person name="Bayburt H."/>
            <person name="Jeon C.O."/>
        </authorList>
    </citation>
    <scope>NUCLEOTIDE SEQUENCE [LARGE SCALE GENOMIC DNA]</scope>
    <source>
        <strain evidence="6 7">G2-5</strain>
    </source>
</reference>
<dbReference type="InterPro" id="IPR050166">
    <property type="entry name" value="ABC_transporter_ATP-bind"/>
</dbReference>
<dbReference type="PROSITE" id="PS50893">
    <property type="entry name" value="ABC_TRANSPORTER_2"/>
    <property type="match status" value="1"/>
</dbReference>
<evidence type="ECO:0000256" key="1">
    <source>
        <dbReference type="ARBA" id="ARBA00005417"/>
    </source>
</evidence>
<keyword evidence="7" id="KW-1185">Reference proteome</keyword>
<dbReference type="PROSITE" id="PS00211">
    <property type="entry name" value="ABC_TRANSPORTER_1"/>
    <property type="match status" value="1"/>
</dbReference>
<protein>
    <submittedName>
        <fullName evidence="6">ABC transporter ATP-binding protein</fullName>
    </submittedName>
</protein>
<gene>
    <name evidence="6" type="ORF">PSQ90_07685</name>
</gene>
<keyword evidence="3" id="KW-0547">Nucleotide-binding</keyword>
<comment type="similarity">
    <text evidence="1">Belongs to the ABC transporter superfamily.</text>
</comment>
<dbReference type="EMBL" id="CP118247">
    <property type="protein sequence ID" value="WDR07290.1"/>
    <property type="molecule type" value="Genomic_DNA"/>
</dbReference>
<evidence type="ECO:0000256" key="2">
    <source>
        <dbReference type="ARBA" id="ARBA00022448"/>
    </source>
</evidence>
<organism evidence="6 7">
    <name type="scientific">Devosia rhodophyticola</name>
    <dbReference type="NCBI Taxonomy" id="3026423"/>
    <lineage>
        <taxon>Bacteria</taxon>
        <taxon>Pseudomonadati</taxon>
        <taxon>Pseudomonadota</taxon>
        <taxon>Alphaproteobacteria</taxon>
        <taxon>Hyphomicrobiales</taxon>
        <taxon>Devosiaceae</taxon>
        <taxon>Devosia</taxon>
    </lineage>
</organism>
<keyword evidence="2" id="KW-0813">Transport</keyword>
<sequence length="266" mass="29407">MTAARDTAAIDFRDVGMAYPGQAKGSELILAELSLSIPEGEFFVLVGPSGSGKSTLLKLIAGTAFPTEGEVKTFDQDIHGPDRQRGMVFQSVEGPLFDWLTVEENVGFGPKMAGADGATRRATAQRFIDMVGLKGHEHKYPSELSGGMKQRVQIARTLAADPKVVLLDEPFAALDALTRRVLQREIARIWTETGRTFLYVTHDIREAVLLGQRIGVMSRGPRASIRNIYDIDLPYPRDDLDSRFAEIVRKLEGDIEREASGQWDEM</sequence>
<dbReference type="PANTHER" id="PTHR42788:SF13">
    <property type="entry name" value="ALIPHATIC SULFONATES IMPORT ATP-BINDING PROTEIN SSUB"/>
    <property type="match status" value="1"/>
</dbReference>
<dbReference type="PANTHER" id="PTHR42788">
    <property type="entry name" value="TAURINE IMPORT ATP-BINDING PROTEIN-RELATED"/>
    <property type="match status" value="1"/>
</dbReference>
<dbReference type="Gene3D" id="3.40.50.300">
    <property type="entry name" value="P-loop containing nucleotide triphosphate hydrolases"/>
    <property type="match status" value="1"/>
</dbReference>
<proteinExistence type="inferred from homology"/>
<accession>A0ABY7Z2S3</accession>
<dbReference type="CDD" id="cd03293">
    <property type="entry name" value="ABC_NrtD_SsuB_transporters"/>
    <property type="match status" value="1"/>
</dbReference>
<dbReference type="InterPro" id="IPR027417">
    <property type="entry name" value="P-loop_NTPase"/>
</dbReference>